<dbReference type="SUPFAM" id="SSF52980">
    <property type="entry name" value="Restriction endonuclease-like"/>
    <property type="match status" value="1"/>
</dbReference>
<dbReference type="Proteomes" id="UP000198598">
    <property type="component" value="Unassembled WGS sequence"/>
</dbReference>
<dbReference type="InterPro" id="IPR011335">
    <property type="entry name" value="Restrct_endonuc-II-like"/>
</dbReference>
<evidence type="ECO:0000313" key="1">
    <source>
        <dbReference type="EMBL" id="SFE99621.1"/>
    </source>
</evidence>
<name>A0A1I2F4Z0_9BACT</name>
<protein>
    <submittedName>
        <fullName evidence="1">Putative restriction endonuclease</fullName>
    </submittedName>
</protein>
<reference evidence="1 2" key="1">
    <citation type="submission" date="2016-10" db="EMBL/GenBank/DDBJ databases">
        <authorList>
            <person name="de Groot N.N."/>
        </authorList>
    </citation>
    <scope>NUCLEOTIDE SEQUENCE [LARGE SCALE GENOMIC DNA]</scope>
    <source>
        <strain evidence="1 2">DSM 26130</strain>
    </source>
</reference>
<sequence>MSEESQLLPRKGQESGITNPYLLVEVHSDSTYREDMHVKLRCYKQLESVQYIIYIEQGVHFVSIYTKQQDSRHWLNEDYDTLDMAVSIGEFTISMKDIYHKVVMDTRATNA</sequence>
<dbReference type="PANTHER" id="PTHR36558">
    <property type="entry name" value="GLR1098 PROTEIN"/>
    <property type="match status" value="1"/>
</dbReference>
<dbReference type="AlphaFoldDB" id="A0A1I2F4Z0"/>
<keyword evidence="2" id="KW-1185">Reference proteome</keyword>
<dbReference type="InterPro" id="IPR012296">
    <property type="entry name" value="Nuclease_put_TT1808"/>
</dbReference>
<accession>A0A1I2F4Z0</accession>
<evidence type="ECO:0000313" key="2">
    <source>
        <dbReference type="Proteomes" id="UP000198598"/>
    </source>
</evidence>
<dbReference type="GO" id="GO:0004519">
    <property type="term" value="F:endonuclease activity"/>
    <property type="evidence" value="ECO:0007669"/>
    <property type="project" value="UniProtKB-KW"/>
</dbReference>
<keyword evidence="1" id="KW-0378">Hydrolase</keyword>
<dbReference type="PANTHER" id="PTHR36558:SF1">
    <property type="entry name" value="RESTRICTION ENDONUCLEASE DOMAIN-CONTAINING PROTEIN-RELATED"/>
    <property type="match status" value="1"/>
</dbReference>
<gene>
    <name evidence="1" type="ORF">SAMN05216167_12439</name>
</gene>
<dbReference type="STRING" id="662367.SAMN05216167_12439"/>
<organism evidence="1 2">
    <name type="scientific">Spirosoma endophyticum</name>
    <dbReference type="NCBI Taxonomy" id="662367"/>
    <lineage>
        <taxon>Bacteria</taxon>
        <taxon>Pseudomonadati</taxon>
        <taxon>Bacteroidota</taxon>
        <taxon>Cytophagia</taxon>
        <taxon>Cytophagales</taxon>
        <taxon>Cytophagaceae</taxon>
        <taxon>Spirosoma</taxon>
    </lineage>
</organism>
<dbReference type="EMBL" id="FOLQ01000024">
    <property type="protein sequence ID" value="SFE99621.1"/>
    <property type="molecule type" value="Genomic_DNA"/>
</dbReference>
<keyword evidence="1" id="KW-0255">Endonuclease</keyword>
<dbReference type="RefSeq" id="WP_245776860.1">
    <property type="nucleotide sequence ID" value="NZ_FOLQ01000024.1"/>
</dbReference>
<keyword evidence="1" id="KW-0540">Nuclease</keyword>
<dbReference type="Gene3D" id="3.90.1570.10">
    <property type="entry name" value="tt1808, chain A"/>
    <property type="match status" value="1"/>
</dbReference>
<proteinExistence type="predicted"/>